<dbReference type="VEuPathDB" id="MicrosporidiaDB:NBO_57g0001"/>
<dbReference type="Proteomes" id="UP000016927">
    <property type="component" value="Unassembled WGS sequence"/>
</dbReference>
<evidence type="ECO:0000313" key="2">
    <source>
        <dbReference type="EMBL" id="EOB13824.1"/>
    </source>
</evidence>
<evidence type="ECO:0000256" key="1">
    <source>
        <dbReference type="SAM" id="Phobius"/>
    </source>
</evidence>
<proteinExistence type="predicted"/>
<reference evidence="2 3" key="1">
    <citation type="journal article" date="2013" name="BMC Genomics">
        <title>Comparative genomics of parasitic silkworm microsporidia reveal an association between genome expansion and host adaptation.</title>
        <authorList>
            <person name="Pan G."/>
            <person name="Xu J."/>
            <person name="Li T."/>
            <person name="Xia Q."/>
            <person name="Liu S.L."/>
            <person name="Zhang G."/>
            <person name="Li S."/>
            <person name="Li C."/>
            <person name="Liu H."/>
            <person name="Yang L."/>
            <person name="Liu T."/>
            <person name="Zhang X."/>
            <person name="Wu Z."/>
            <person name="Fan W."/>
            <person name="Dang X."/>
            <person name="Xiang H."/>
            <person name="Tao M."/>
            <person name="Li Y."/>
            <person name="Hu J."/>
            <person name="Li Z."/>
            <person name="Lin L."/>
            <person name="Luo J."/>
            <person name="Geng L."/>
            <person name="Wang L."/>
            <person name="Long M."/>
            <person name="Wan Y."/>
            <person name="He N."/>
            <person name="Zhang Z."/>
            <person name="Lu C."/>
            <person name="Keeling P.J."/>
            <person name="Wang J."/>
            <person name="Xiang Z."/>
            <person name="Zhou Z."/>
        </authorList>
    </citation>
    <scope>NUCLEOTIDE SEQUENCE [LARGE SCALE GENOMIC DNA]</scope>
    <source>
        <strain evidence="3">CQ1 / CVCC 102059</strain>
    </source>
</reference>
<dbReference type="HOGENOM" id="CLU_2109723_0_0_1"/>
<keyword evidence="1" id="KW-1133">Transmembrane helix</keyword>
<dbReference type="AlphaFoldDB" id="R0M755"/>
<keyword evidence="3" id="KW-1185">Reference proteome</keyword>
<sequence length="115" mass="13178">MAYNVVYLFVNYKYLTIYATDMHLNIEQYHYCVEPVNSTSIQMDNIIVANQTVLTSYQTAKEQIHKKTMYVLLCFCCLFVLGGMVFSILYDPKLISLSFLGLVVGAIFIFKAAFT</sequence>
<feature type="transmembrane region" description="Helical" evidence="1">
    <location>
        <begin position="70"/>
        <end position="89"/>
    </location>
</feature>
<name>R0M755_NOSB1</name>
<protein>
    <submittedName>
        <fullName evidence="2">Uncharacterized protein</fullName>
    </submittedName>
</protein>
<keyword evidence="1" id="KW-0472">Membrane</keyword>
<organism evidence="2 3">
    <name type="scientific">Nosema bombycis (strain CQ1 / CVCC 102059)</name>
    <name type="common">Microsporidian parasite</name>
    <name type="synonym">Pebrine of silkworm</name>
    <dbReference type="NCBI Taxonomy" id="578461"/>
    <lineage>
        <taxon>Eukaryota</taxon>
        <taxon>Fungi</taxon>
        <taxon>Fungi incertae sedis</taxon>
        <taxon>Microsporidia</taxon>
        <taxon>Nosematidae</taxon>
        <taxon>Nosema</taxon>
    </lineage>
</organism>
<dbReference type="EMBL" id="KB908965">
    <property type="protein sequence ID" value="EOB13824.1"/>
    <property type="molecule type" value="Genomic_DNA"/>
</dbReference>
<feature type="transmembrane region" description="Helical" evidence="1">
    <location>
        <begin position="95"/>
        <end position="114"/>
    </location>
</feature>
<accession>R0M755</accession>
<keyword evidence="1" id="KW-0812">Transmembrane</keyword>
<gene>
    <name evidence="2" type="ORF">NBO_57g0001</name>
</gene>
<evidence type="ECO:0000313" key="3">
    <source>
        <dbReference type="Proteomes" id="UP000016927"/>
    </source>
</evidence>